<dbReference type="GO" id="GO:0005694">
    <property type="term" value="C:chromosome"/>
    <property type="evidence" value="ECO:0007669"/>
    <property type="project" value="TreeGrafter"/>
</dbReference>
<dbReference type="Proteomes" id="UP000323297">
    <property type="component" value="Unassembled WGS sequence"/>
</dbReference>
<dbReference type="EMBL" id="VTZD01000024">
    <property type="protein sequence ID" value="KAA1141940.1"/>
    <property type="molecule type" value="Genomic_DNA"/>
</dbReference>
<reference evidence="2 3" key="1">
    <citation type="submission" date="2019-08" db="EMBL/GenBank/DDBJ databases">
        <title>Draft genome sequence of Citrobacter portucalensis strain isolated from green turtle.</title>
        <authorList>
            <person name="Fernandes M.R."/>
            <person name="Sellera F.P."/>
            <person name="Goldeberg D.W."/>
            <person name="Costa D.C."/>
            <person name="Lincopan N."/>
        </authorList>
    </citation>
    <scope>NUCLEOTIDE SEQUENCE [LARGE SCALE GENOMIC DNA]</scope>
    <source>
        <strain evidence="2 3">TV06</strain>
    </source>
</reference>
<dbReference type="RefSeq" id="WP_149608083.1">
    <property type="nucleotide sequence ID" value="NZ_VTZD01000024.1"/>
</dbReference>
<dbReference type="PANTHER" id="PTHR33375:SF1">
    <property type="entry name" value="CHROMOSOME-PARTITIONING PROTEIN PARB-RELATED"/>
    <property type="match status" value="1"/>
</dbReference>
<accession>A0A5B0SVJ5</accession>
<sequence length="452" mass="50278">MIKPTNNKLVSSLSKLSQAASSRKDSISGTVLKLHPDECYEMENPRTVFDDALLNSIVEDFRDPNKGQQEAIYVYPADENGKYRVQIGATRLHAGRIVVKENPDFRLKAIIDTAIVSKDESEQYFERGMSNIKRNNMTLRDRANFIADYLEKTKKEGKKITQADVAERLGLKNSSAVSRLLKLRFMSAEVESLYNTGVTTDIDTLASLVDIQQENPALFSELIALPEIERSTVRQAKKNGTLKIVDPEEAESTAFKENEKLAHAQNSQTGSSDDEVVTIAYVDYIFKTGSVNLLIKQTSEGFLASLETIFEHGITYEKSFAESPLFASEDEAANYAKSLIEAWAESVISDKDAVSIEEYQDAKSFLQWLKTSTGKAEKPAGQQRAKKVSLNATIWGEVNGEKCELLVNVSQEVIGADMKDKVTSGFVLVSVDGVVKLVNEKDFVFKSAEYKE</sequence>
<feature type="domain" description="Repressor KorB" evidence="1">
    <location>
        <begin position="159"/>
        <end position="237"/>
    </location>
</feature>
<dbReference type="SUPFAM" id="SSF109709">
    <property type="entry name" value="KorB DNA-binding domain-like"/>
    <property type="match status" value="1"/>
</dbReference>
<evidence type="ECO:0000313" key="3">
    <source>
        <dbReference type="Proteomes" id="UP000323297"/>
    </source>
</evidence>
<evidence type="ECO:0000313" key="2">
    <source>
        <dbReference type="EMBL" id="KAA1141940.1"/>
    </source>
</evidence>
<comment type="caution">
    <text evidence="2">The sequence shown here is derived from an EMBL/GenBank/DDBJ whole genome shotgun (WGS) entry which is preliminary data.</text>
</comment>
<dbReference type="InterPro" id="IPR013741">
    <property type="entry name" value="KorB_domain"/>
</dbReference>
<dbReference type="PANTHER" id="PTHR33375">
    <property type="entry name" value="CHROMOSOME-PARTITIONING PROTEIN PARB-RELATED"/>
    <property type="match status" value="1"/>
</dbReference>
<dbReference type="GO" id="GO:0007059">
    <property type="term" value="P:chromosome segregation"/>
    <property type="evidence" value="ECO:0007669"/>
    <property type="project" value="TreeGrafter"/>
</dbReference>
<dbReference type="InterPro" id="IPR036086">
    <property type="entry name" value="ParB/Sulfiredoxin_sf"/>
</dbReference>
<organism evidence="2 3">
    <name type="scientific">Citrobacter portucalensis</name>
    <dbReference type="NCBI Taxonomy" id="1639133"/>
    <lineage>
        <taxon>Bacteria</taxon>
        <taxon>Pseudomonadati</taxon>
        <taxon>Pseudomonadota</taxon>
        <taxon>Gammaproteobacteria</taxon>
        <taxon>Enterobacterales</taxon>
        <taxon>Enterobacteriaceae</taxon>
        <taxon>Citrobacter</taxon>
        <taxon>Citrobacter freundii complex</taxon>
    </lineage>
</organism>
<proteinExistence type="predicted"/>
<dbReference type="AlphaFoldDB" id="A0A5B0SVJ5"/>
<evidence type="ECO:0000259" key="1">
    <source>
        <dbReference type="Pfam" id="PF08535"/>
    </source>
</evidence>
<dbReference type="SUPFAM" id="SSF110849">
    <property type="entry name" value="ParB/Sulfiredoxin"/>
    <property type="match status" value="1"/>
</dbReference>
<gene>
    <name evidence="2" type="ORF">D3H66_19385</name>
</gene>
<protein>
    <recommendedName>
        <fullName evidence="1">Repressor KorB domain-containing protein</fullName>
    </recommendedName>
</protein>
<dbReference type="InterPro" id="IPR050336">
    <property type="entry name" value="Chromosome_partition/occlusion"/>
</dbReference>
<dbReference type="Gene3D" id="1.10.10.2830">
    <property type="match status" value="1"/>
</dbReference>
<dbReference type="Pfam" id="PF08535">
    <property type="entry name" value="KorB"/>
    <property type="match status" value="1"/>
</dbReference>
<name>A0A5B0SVJ5_9ENTR</name>